<protein>
    <submittedName>
        <fullName evidence="7">Outer membrane beta-barrel protein</fullName>
    </submittedName>
</protein>
<evidence type="ECO:0000256" key="1">
    <source>
        <dbReference type="ARBA" id="ARBA00004442"/>
    </source>
</evidence>
<dbReference type="RefSeq" id="WP_131257773.1">
    <property type="nucleotide sequence ID" value="NZ_JBHSUS010000001.1"/>
</dbReference>
<comment type="caution">
    <text evidence="7">The sequence shown here is derived from an EMBL/GenBank/DDBJ whole genome shotgun (WGS) entry which is preliminary data.</text>
</comment>
<dbReference type="EMBL" id="JBHSUS010000001">
    <property type="protein sequence ID" value="MFC6441465.1"/>
    <property type="molecule type" value="Genomic_DNA"/>
</dbReference>
<dbReference type="Gene3D" id="2.40.170.20">
    <property type="entry name" value="TonB-dependent receptor, beta-barrel domain"/>
    <property type="match status" value="1"/>
</dbReference>
<dbReference type="InterPro" id="IPR011250">
    <property type="entry name" value="OMP/PagP_B-barrel"/>
</dbReference>
<sequence length="190" mass="20973">MRNTLTTLAATSTVLLSATAMADGPRWHFVEGGYTTMDFDGYDGGFDPDGFVIKGMTLIAPQIYVHGEYDYMESDLFDENIDVNTLTVGVGYIMPLSTRTDAFAGINYERLDVDGNDPDGFSLDAGVRSMITNVLELSGQIGYLSWDGGDDDLTFKVGAQYYFDPQFSVGASYENLDSYDVTQVTVRYHF</sequence>
<keyword evidence="2 5" id="KW-0732">Signal</keyword>
<evidence type="ECO:0000313" key="8">
    <source>
        <dbReference type="Proteomes" id="UP001596364"/>
    </source>
</evidence>
<keyword evidence="4" id="KW-0998">Cell outer membrane</keyword>
<accession>A0ABW1XNE0</accession>
<evidence type="ECO:0000256" key="3">
    <source>
        <dbReference type="ARBA" id="ARBA00023136"/>
    </source>
</evidence>
<keyword evidence="3" id="KW-0472">Membrane</keyword>
<organism evidence="7 8">
    <name type="scientific">Pseudobowmanella zhangzhouensis</name>
    <dbReference type="NCBI Taxonomy" id="1537679"/>
    <lineage>
        <taxon>Bacteria</taxon>
        <taxon>Pseudomonadati</taxon>
        <taxon>Pseudomonadota</taxon>
        <taxon>Gammaproteobacteria</taxon>
        <taxon>Alteromonadales</taxon>
        <taxon>Alteromonadaceae</taxon>
    </lineage>
</organism>
<comment type="subcellular location">
    <subcellularLocation>
        <location evidence="1">Cell outer membrane</location>
    </subcellularLocation>
</comment>
<feature type="signal peptide" evidence="5">
    <location>
        <begin position="1"/>
        <end position="22"/>
    </location>
</feature>
<dbReference type="InterPro" id="IPR036942">
    <property type="entry name" value="Beta-barrel_TonB_sf"/>
</dbReference>
<feature type="domain" description="Outer membrane protein beta-barrel" evidence="6">
    <location>
        <begin position="9"/>
        <end position="190"/>
    </location>
</feature>
<evidence type="ECO:0000256" key="4">
    <source>
        <dbReference type="ARBA" id="ARBA00023237"/>
    </source>
</evidence>
<dbReference type="InterPro" id="IPR027385">
    <property type="entry name" value="Beta-barrel_OMP"/>
</dbReference>
<dbReference type="Proteomes" id="UP001596364">
    <property type="component" value="Unassembled WGS sequence"/>
</dbReference>
<feature type="chain" id="PRO_5047147197" evidence="5">
    <location>
        <begin position="23"/>
        <end position="190"/>
    </location>
</feature>
<dbReference type="SUPFAM" id="SSF56925">
    <property type="entry name" value="OMPA-like"/>
    <property type="match status" value="1"/>
</dbReference>
<gene>
    <name evidence="7" type="ORF">ACFP85_15030</name>
</gene>
<keyword evidence="8" id="KW-1185">Reference proteome</keyword>
<evidence type="ECO:0000256" key="5">
    <source>
        <dbReference type="SAM" id="SignalP"/>
    </source>
</evidence>
<evidence type="ECO:0000256" key="2">
    <source>
        <dbReference type="ARBA" id="ARBA00022729"/>
    </source>
</evidence>
<dbReference type="Pfam" id="PF13505">
    <property type="entry name" value="OMP_b-brl"/>
    <property type="match status" value="1"/>
</dbReference>
<name>A0ABW1XNE0_9ALTE</name>
<evidence type="ECO:0000313" key="7">
    <source>
        <dbReference type="EMBL" id="MFC6441465.1"/>
    </source>
</evidence>
<evidence type="ECO:0000259" key="6">
    <source>
        <dbReference type="Pfam" id="PF13505"/>
    </source>
</evidence>
<reference evidence="8" key="1">
    <citation type="journal article" date="2019" name="Int. J. Syst. Evol. Microbiol.">
        <title>The Global Catalogue of Microorganisms (GCM) 10K type strain sequencing project: providing services to taxonomists for standard genome sequencing and annotation.</title>
        <authorList>
            <consortium name="The Broad Institute Genomics Platform"/>
            <consortium name="The Broad Institute Genome Sequencing Center for Infectious Disease"/>
            <person name="Wu L."/>
            <person name="Ma J."/>
        </authorList>
    </citation>
    <scope>NUCLEOTIDE SEQUENCE [LARGE SCALE GENOMIC DNA]</scope>
    <source>
        <strain evidence="8">CGMCC 1.16031</strain>
    </source>
</reference>
<proteinExistence type="predicted"/>